<name>A0A1M6EZ46_9RHOB</name>
<keyword evidence="3" id="KW-1185">Reference proteome</keyword>
<evidence type="ECO:0000256" key="1">
    <source>
        <dbReference type="SAM" id="Phobius"/>
    </source>
</evidence>
<keyword evidence="1" id="KW-0472">Membrane</keyword>
<dbReference type="STRING" id="1447782.SAMN05444417_2256"/>
<dbReference type="AlphaFoldDB" id="A0A1M6EZ46"/>
<gene>
    <name evidence="2" type="ORF">SAMN05444417_2256</name>
</gene>
<evidence type="ECO:0000313" key="2">
    <source>
        <dbReference type="EMBL" id="SHI90649.1"/>
    </source>
</evidence>
<reference evidence="2 3" key="1">
    <citation type="submission" date="2016-11" db="EMBL/GenBank/DDBJ databases">
        <authorList>
            <person name="Jaros S."/>
            <person name="Januszkiewicz K."/>
            <person name="Wedrychowicz H."/>
        </authorList>
    </citation>
    <scope>NUCLEOTIDE SEQUENCE [LARGE SCALE GENOMIC DNA]</scope>
    <source>
        <strain evidence="2 3">DSM 100565</strain>
    </source>
</reference>
<organism evidence="2 3">
    <name type="scientific">Wenxinia saemankumensis</name>
    <dbReference type="NCBI Taxonomy" id="1447782"/>
    <lineage>
        <taxon>Bacteria</taxon>
        <taxon>Pseudomonadati</taxon>
        <taxon>Pseudomonadota</taxon>
        <taxon>Alphaproteobacteria</taxon>
        <taxon>Rhodobacterales</taxon>
        <taxon>Roseobacteraceae</taxon>
        <taxon>Wenxinia</taxon>
    </lineage>
</organism>
<evidence type="ECO:0000313" key="3">
    <source>
        <dbReference type="Proteomes" id="UP000184292"/>
    </source>
</evidence>
<sequence>MSIALHVLSALLLLVALVVAAAFGYALPRDDERAAPGATVLFCLLCVLVYASRLLQALA</sequence>
<keyword evidence="1" id="KW-1133">Transmembrane helix</keyword>
<dbReference type="RefSeq" id="WP_073330022.1">
    <property type="nucleotide sequence ID" value="NZ_FQYO01000003.1"/>
</dbReference>
<dbReference type="Proteomes" id="UP000184292">
    <property type="component" value="Unassembled WGS sequence"/>
</dbReference>
<accession>A0A1M6EZ46</accession>
<feature type="transmembrane region" description="Helical" evidence="1">
    <location>
        <begin position="34"/>
        <end position="55"/>
    </location>
</feature>
<proteinExistence type="predicted"/>
<protein>
    <submittedName>
        <fullName evidence="2">Uncharacterized protein</fullName>
    </submittedName>
</protein>
<dbReference type="EMBL" id="FQYO01000003">
    <property type="protein sequence ID" value="SHI90649.1"/>
    <property type="molecule type" value="Genomic_DNA"/>
</dbReference>
<keyword evidence="1" id="KW-0812">Transmembrane</keyword>